<evidence type="ECO:0000256" key="2">
    <source>
        <dbReference type="SAM" id="Phobius"/>
    </source>
</evidence>
<evidence type="ECO:0000313" key="3">
    <source>
        <dbReference type="EMBL" id="QDY76998.1"/>
    </source>
</evidence>
<feature type="transmembrane region" description="Helical" evidence="2">
    <location>
        <begin position="7"/>
        <end position="26"/>
    </location>
</feature>
<proteinExistence type="predicted"/>
<reference evidence="3 4" key="1">
    <citation type="submission" date="2019-07" db="EMBL/GenBank/DDBJ databases">
        <authorList>
            <person name="Zhu P."/>
        </authorList>
    </citation>
    <scope>NUCLEOTIDE SEQUENCE [LARGE SCALE GENOMIC DNA]</scope>
    <source>
        <strain evidence="3 4">SSL-25</strain>
    </source>
</reference>
<evidence type="ECO:0000256" key="1">
    <source>
        <dbReference type="SAM" id="MobiDB-lite"/>
    </source>
</evidence>
<sequence>MLRLLKWLGGIAAALFIALILIVFVPAIRTELLIALGLAALIGLIAFGMWFESGDRLREAPTRPRRARDVTRGDGPDSP</sequence>
<feature type="region of interest" description="Disordered" evidence="1">
    <location>
        <begin position="59"/>
        <end position="79"/>
    </location>
</feature>
<accession>A0A5B8IEM8</accession>
<evidence type="ECO:0008006" key="5">
    <source>
        <dbReference type="Google" id="ProtNLM"/>
    </source>
</evidence>
<keyword evidence="2" id="KW-0812">Transmembrane</keyword>
<organism evidence="3 4">
    <name type="scientific">Streptomyces qinzhouensis</name>
    <dbReference type="NCBI Taxonomy" id="2599401"/>
    <lineage>
        <taxon>Bacteria</taxon>
        <taxon>Bacillati</taxon>
        <taxon>Actinomycetota</taxon>
        <taxon>Actinomycetes</taxon>
        <taxon>Kitasatosporales</taxon>
        <taxon>Streptomycetaceae</taxon>
        <taxon>Streptomyces</taxon>
    </lineage>
</organism>
<dbReference type="Proteomes" id="UP000320580">
    <property type="component" value="Chromosome"/>
</dbReference>
<dbReference type="EMBL" id="CP042266">
    <property type="protein sequence ID" value="QDY76998.1"/>
    <property type="molecule type" value="Genomic_DNA"/>
</dbReference>
<evidence type="ECO:0000313" key="4">
    <source>
        <dbReference type="Proteomes" id="UP000320580"/>
    </source>
</evidence>
<dbReference type="KEGG" id="sqz:FQU76_11250"/>
<keyword evidence="4" id="KW-1185">Reference proteome</keyword>
<feature type="transmembrane region" description="Helical" evidence="2">
    <location>
        <begin position="32"/>
        <end position="51"/>
    </location>
</feature>
<dbReference type="RefSeq" id="WP_146480287.1">
    <property type="nucleotide sequence ID" value="NZ_CP042266.1"/>
</dbReference>
<protein>
    <recommendedName>
        <fullName evidence="5">DUF4175 domain-containing protein</fullName>
    </recommendedName>
</protein>
<dbReference type="AlphaFoldDB" id="A0A5B8IEM8"/>
<keyword evidence="2" id="KW-1133">Transmembrane helix</keyword>
<keyword evidence="2" id="KW-0472">Membrane</keyword>
<name>A0A5B8IEM8_9ACTN</name>
<gene>
    <name evidence="3" type="ORF">FQU76_11250</name>
</gene>